<evidence type="ECO:0000313" key="3">
    <source>
        <dbReference type="Proteomes" id="UP000186819"/>
    </source>
</evidence>
<dbReference type="STRING" id="34027.SAMN05421829_107209"/>
<dbReference type="NCBIfam" id="TIGR03993">
    <property type="entry name" value="hydrog_HybE"/>
    <property type="match status" value="1"/>
</dbReference>
<feature type="compositionally biased region" description="Pro residues" evidence="1">
    <location>
        <begin position="171"/>
        <end position="180"/>
    </location>
</feature>
<dbReference type="InterPro" id="IPR038530">
    <property type="entry name" value="NiFe-hyd_HybE_sf"/>
</dbReference>
<evidence type="ECO:0000256" key="1">
    <source>
        <dbReference type="SAM" id="MobiDB-lite"/>
    </source>
</evidence>
<dbReference type="AlphaFoldDB" id="A0A1N6WDC8"/>
<dbReference type="Pfam" id="PF11939">
    <property type="entry name" value="NiFe-hyd_HybE"/>
    <property type="match status" value="1"/>
</dbReference>
<evidence type="ECO:0000313" key="2">
    <source>
        <dbReference type="EMBL" id="SIQ87976.1"/>
    </source>
</evidence>
<accession>A0A1N6WDC8</accession>
<dbReference type="Proteomes" id="UP000186819">
    <property type="component" value="Unassembled WGS sequence"/>
</dbReference>
<dbReference type="RefSeq" id="WP_076602488.1">
    <property type="nucleotide sequence ID" value="NZ_FTMD01000007.1"/>
</dbReference>
<proteinExistence type="predicted"/>
<dbReference type="InterPro" id="IPR023994">
    <property type="entry name" value="NiFe-hyd_HybE"/>
</dbReference>
<name>A0A1N6WDC8_9RHOO</name>
<feature type="region of interest" description="Disordered" evidence="1">
    <location>
        <begin position="157"/>
        <end position="190"/>
    </location>
</feature>
<gene>
    <name evidence="2" type="ORF">SAMN05421829_107209</name>
</gene>
<dbReference type="Gene3D" id="3.30.1460.40">
    <property type="entry name" value="[NiFe]-hydrogenase assembly chaperone, HybE"/>
    <property type="match status" value="1"/>
</dbReference>
<sequence>MSEVIPFVRVPAFRPPEAEVATPWQSDPSTPLARHFRRVHETRMLGLPFLNDALNVTVAACERVDGDWLAALVTPWSIQLALLPGGGTLWRDTAAGTRHTLSLPVGDLVFIGEAAEHASDLVPALLYCPLIAPPDGISDTAAACAIAREALATVLQPLPATPDATDSGDPAPHPRTPPSPSRRAFLRGRS</sequence>
<reference evidence="3" key="1">
    <citation type="submission" date="2017-01" db="EMBL/GenBank/DDBJ databases">
        <authorList>
            <person name="Varghese N."/>
            <person name="Submissions S."/>
        </authorList>
    </citation>
    <scope>NUCLEOTIDE SEQUENCE [LARGE SCALE GENOMIC DNA]</scope>
    <source>
        <strain evidence="3">ATCC 51758</strain>
    </source>
</reference>
<keyword evidence="3" id="KW-1185">Reference proteome</keyword>
<dbReference type="EMBL" id="FTMD01000007">
    <property type="protein sequence ID" value="SIQ87976.1"/>
    <property type="molecule type" value="Genomic_DNA"/>
</dbReference>
<protein>
    <submittedName>
        <fullName evidence="2">[NiFe] hydrogenase assembly chaperone, HybE family</fullName>
    </submittedName>
</protein>
<organism evidence="2 3">
    <name type="scientific">Aromatoleum tolulyticum</name>
    <dbReference type="NCBI Taxonomy" id="34027"/>
    <lineage>
        <taxon>Bacteria</taxon>
        <taxon>Pseudomonadati</taxon>
        <taxon>Pseudomonadota</taxon>
        <taxon>Betaproteobacteria</taxon>
        <taxon>Rhodocyclales</taxon>
        <taxon>Rhodocyclaceae</taxon>
        <taxon>Aromatoleum</taxon>
    </lineage>
</organism>